<evidence type="ECO:0000313" key="5">
    <source>
        <dbReference type="EMBL" id="MTD54645.1"/>
    </source>
</evidence>
<dbReference type="PROSITE" id="PS50949">
    <property type="entry name" value="HTH_GNTR"/>
    <property type="match status" value="1"/>
</dbReference>
<dbReference type="GO" id="GO:0003700">
    <property type="term" value="F:DNA-binding transcription factor activity"/>
    <property type="evidence" value="ECO:0007669"/>
    <property type="project" value="InterPro"/>
</dbReference>
<evidence type="ECO:0000256" key="3">
    <source>
        <dbReference type="ARBA" id="ARBA00023163"/>
    </source>
</evidence>
<sequence length="226" mass="25497">MGNRPSHRAEPTLERTLAPPTARRDTLVDQVVRRLRREITRGTLDPGRHLVETRLAEDFSVSRGTIREALTRLASTGLVEFVAGSGHRVRYFSDDDVIEIGEVFAVLEGRAARHTQLPLEASVERELRDTAERMRGLRVPDDLDELLDLDRSFHATLMGHQPRSKLFDAWKSQEPLLSLMVIPLLRRGQSASQDHAARHLLLLDAAMSGKASKLIAALEDHYHQHE</sequence>
<dbReference type="Proteomes" id="UP000440096">
    <property type="component" value="Unassembled WGS sequence"/>
</dbReference>
<proteinExistence type="predicted"/>
<dbReference type="Gene3D" id="1.20.120.530">
    <property type="entry name" value="GntR ligand-binding domain-like"/>
    <property type="match status" value="1"/>
</dbReference>
<dbReference type="OrthoDB" id="8680240at2"/>
<dbReference type="CDD" id="cd07377">
    <property type="entry name" value="WHTH_GntR"/>
    <property type="match status" value="1"/>
</dbReference>
<protein>
    <submittedName>
        <fullName evidence="5">GntR family transcriptional regulator</fullName>
    </submittedName>
</protein>
<dbReference type="Pfam" id="PF00392">
    <property type="entry name" value="GntR"/>
    <property type="match status" value="1"/>
</dbReference>
<accession>A0A6N7YNS9</accession>
<dbReference type="SMART" id="SM00345">
    <property type="entry name" value="HTH_GNTR"/>
    <property type="match status" value="1"/>
</dbReference>
<dbReference type="EMBL" id="WMBA01000014">
    <property type="protein sequence ID" value="MTD54645.1"/>
    <property type="molecule type" value="Genomic_DNA"/>
</dbReference>
<dbReference type="SUPFAM" id="SSF48008">
    <property type="entry name" value="GntR ligand-binding domain-like"/>
    <property type="match status" value="1"/>
</dbReference>
<organism evidence="5 6">
    <name type="scientific">Amycolatopsis pithecellobii</name>
    <dbReference type="NCBI Taxonomy" id="664692"/>
    <lineage>
        <taxon>Bacteria</taxon>
        <taxon>Bacillati</taxon>
        <taxon>Actinomycetota</taxon>
        <taxon>Actinomycetes</taxon>
        <taxon>Pseudonocardiales</taxon>
        <taxon>Pseudonocardiaceae</taxon>
        <taxon>Amycolatopsis</taxon>
    </lineage>
</organism>
<dbReference type="InterPro" id="IPR036390">
    <property type="entry name" value="WH_DNA-bd_sf"/>
</dbReference>
<dbReference type="InterPro" id="IPR000524">
    <property type="entry name" value="Tscrpt_reg_HTH_GntR"/>
</dbReference>
<dbReference type="RefSeq" id="WP_154756869.1">
    <property type="nucleotide sequence ID" value="NZ_WMBA01000014.1"/>
</dbReference>
<evidence type="ECO:0000256" key="1">
    <source>
        <dbReference type="ARBA" id="ARBA00023015"/>
    </source>
</evidence>
<dbReference type="SUPFAM" id="SSF46785">
    <property type="entry name" value="Winged helix' DNA-binding domain"/>
    <property type="match status" value="1"/>
</dbReference>
<dbReference type="PANTHER" id="PTHR43537:SF5">
    <property type="entry name" value="UXU OPERON TRANSCRIPTIONAL REGULATOR"/>
    <property type="match status" value="1"/>
</dbReference>
<keyword evidence="3" id="KW-0804">Transcription</keyword>
<keyword evidence="2" id="KW-0238">DNA-binding</keyword>
<comment type="caution">
    <text evidence="5">The sequence shown here is derived from an EMBL/GenBank/DDBJ whole genome shotgun (WGS) entry which is preliminary data.</text>
</comment>
<dbReference type="AlphaFoldDB" id="A0A6N7YNS9"/>
<dbReference type="InterPro" id="IPR036388">
    <property type="entry name" value="WH-like_DNA-bd_sf"/>
</dbReference>
<dbReference type="SMART" id="SM00895">
    <property type="entry name" value="FCD"/>
    <property type="match status" value="1"/>
</dbReference>
<evidence type="ECO:0000259" key="4">
    <source>
        <dbReference type="PROSITE" id="PS50949"/>
    </source>
</evidence>
<reference evidence="5 6" key="1">
    <citation type="submission" date="2019-11" db="EMBL/GenBank/DDBJ databases">
        <title>Draft genome of Amycolatopsis RM579.</title>
        <authorList>
            <person name="Duangmal K."/>
            <person name="Mingma R."/>
        </authorList>
    </citation>
    <scope>NUCLEOTIDE SEQUENCE [LARGE SCALE GENOMIC DNA]</scope>
    <source>
        <strain evidence="5 6">RM579</strain>
    </source>
</reference>
<gene>
    <name evidence="5" type="ORF">GKO32_11730</name>
</gene>
<dbReference type="PRINTS" id="PR00035">
    <property type="entry name" value="HTHGNTR"/>
</dbReference>
<evidence type="ECO:0000256" key="2">
    <source>
        <dbReference type="ARBA" id="ARBA00023125"/>
    </source>
</evidence>
<keyword evidence="1" id="KW-0805">Transcription regulation</keyword>
<keyword evidence="6" id="KW-1185">Reference proteome</keyword>
<dbReference type="PANTHER" id="PTHR43537">
    <property type="entry name" value="TRANSCRIPTIONAL REGULATOR, GNTR FAMILY"/>
    <property type="match status" value="1"/>
</dbReference>
<dbReference type="GO" id="GO:0003677">
    <property type="term" value="F:DNA binding"/>
    <property type="evidence" value="ECO:0007669"/>
    <property type="project" value="UniProtKB-KW"/>
</dbReference>
<dbReference type="Pfam" id="PF07729">
    <property type="entry name" value="FCD"/>
    <property type="match status" value="1"/>
</dbReference>
<dbReference type="InterPro" id="IPR011711">
    <property type="entry name" value="GntR_C"/>
</dbReference>
<evidence type="ECO:0000313" key="6">
    <source>
        <dbReference type="Proteomes" id="UP000440096"/>
    </source>
</evidence>
<dbReference type="Gene3D" id="1.10.10.10">
    <property type="entry name" value="Winged helix-like DNA-binding domain superfamily/Winged helix DNA-binding domain"/>
    <property type="match status" value="1"/>
</dbReference>
<dbReference type="InterPro" id="IPR008920">
    <property type="entry name" value="TF_FadR/GntR_C"/>
</dbReference>
<name>A0A6N7YNS9_9PSEU</name>
<feature type="domain" description="HTH gntR-type" evidence="4">
    <location>
        <begin position="25"/>
        <end position="92"/>
    </location>
</feature>